<dbReference type="KEGG" id="ccal:113464432"/>
<name>A0AAJ7S3A2_9HYME</name>
<organism evidence="1 2">
    <name type="scientific">Ceratina calcarata</name>
    <dbReference type="NCBI Taxonomy" id="156304"/>
    <lineage>
        <taxon>Eukaryota</taxon>
        <taxon>Metazoa</taxon>
        <taxon>Ecdysozoa</taxon>
        <taxon>Arthropoda</taxon>
        <taxon>Hexapoda</taxon>
        <taxon>Insecta</taxon>
        <taxon>Pterygota</taxon>
        <taxon>Neoptera</taxon>
        <taxon>Endopterygota</taxon>
        <taxon>Hymenoptera</taxon>
        <taxon>Apocrita</taxon>
        <taxon>Aculeata</taxon>
        <taxon>Apoidea</taxon>
        <taxon>Anthophila</taxon>
        <taxon>Apidae</taxon>
        <taxon>Ceratina</taxon>
        <taxon>Zadontomerus</taxon>
    </lineage>
</organism>
<dbReference type="Proteomes" id="UP000694925">
    <property type="component" value="Unplaced"/>
</dbReference>
<sequence length="299" mass="33095">MGDESSLESVSENAFATIDSEQLDSQCSVDRTVKGTKMSVSSITKKIRTKLPNVGYYLKRLMRVTSGEKLGSERVMIDDPLEINEITEISINEKIIPGNRDTLELSGNHVAQTRWYDSRSDPSCYFTGLDSEEASSSSNMNSTSEYQSTTTVSQIEYVQTIPNSMNTVEAMTNGIFVNVLNSDLPAGNILEFREALSSQFGLQAGRLRNQEPRSVPLVYAQNDDRHELYLQGSVNGESGFSGSSTIGSEISSISENDYSDVRNQRIGQDSAEQFFGGVLNLDTLIRKPICRKDDEPTIY</sequence>
<reference evidence="2" key="1">
    <citation type="submission" date="2025-08" db="UniProtKB">
        <authorList>
            <consortium name="RefSeq"/>
        </authorList>
    </citation>
    <scope>IDENTIFICATION</scope>
    <source>
        <tissue evidence="2">Whole body</tissue>
    </source>
</reference>
<evidence type="ECO:0000313" key="2">
    <source>
        <dbReference type="RefSeq" id="XP_026669965.1"/>
    </source>
</evidence>
<accession>A0AAJ7S3A2</accession>
<dbReference type="AlphaFoldDB" id="A0AAJ7S3A2"/>
<protein>
    <submittedName>
        <fullName evidence="2">Uncharacterized protein LOC113464432</fullName>
    </submittedName>
</protein>
<keyword evidence="1" id="KW-1185">Reference proteome</keyword>
<proteinExistence type="predicted"/>
<gene>
    <name evidence="2" type="primary">LOC113464432</name>
</gene>
<evidence type="ECO:0000313" key="1">
    <source>
        <dbReference type="Proteomes" id="UP000694925"/>
    </source>
</evidence>
<dbReference type="RefSeq" id="XP_026669965.1">
    <property type="nucleotide sequence ID" value="XM_026814164.1"/>
</dbReference>
<dbReference type="GeneID" id="113464432"/>